<feature type="domain" description="GerMN" evidence="1">
    <location>
        <begin position="200"/>
        <end position="292"/>
    </location>
</feature>
<dbReference type="InterPro" id="IPR018910">
    <property type="entry name" value="LpqB_C"/>
</dbReference>
<evidence type="ECO:0000313" key="2">
    <source>
        <dbReference type="EMBL" id="CAB4570724.1"/>
    </source>
</evidence>
<dbReference type="AlphaFoldDB" id="A0A6J6E615"/>
<gene>
    <name evidence="2" type="ORF">UFOPK1591_01284</name>
</gene>
<dbReference type="Pfam" id="PF25976">
    <property type="entry name" value="LpqB_N"/>
    <property type="match status" value="1"/>
</dbReference>
<dbReference type="Pfam" id="PF10647">
    <property type="entry name" value="Gmad1"/>
    <property type="match status" value="1"/>
</dbReference>
<dbReference type="Pfam" id="PF10646">
    <property type="entry name" value="Germane"/>
    <property type="match status" value="1"/>
</dbReference>
<protein>
    <submittedName>
        <fullName evidence="2">Unannotated protein</fullName>
    </submittedName>
</protein>
<name>A0A6J6E615_9ZZZZ</name>
<evidence type="ECO:0000259" key="1">
    <source>
        <dbReference type="SMART" id="SM00909"/>
    </source>
</evidence>
<sequence>MMRRGALVAVLVSVVLVLTGCSGIPTSGQVQRSDVTVEPPAAEIEFLPASPVKGDSQEGILRGFIDAASSPQNDFGVARKFLSLTFAVEWDPNASVIIDDGAREFGVTSDTTMTIETDVRANVDSAGGYVELDSPVPATLDFSFVNEEGEWRIASAPPGVLLERITFDQVFGQQVLYFFDPTFTLLVPDVRYFPSRASTPTRIMKALLAGPSAWLGQSGAVVSAFPPGTQLVADTVPITGTSASVDVSAPALDTSAETKRRMLRQAAASLAKLSSIFTVQLSIEGVPQDISAQSDDAAESYPQVDPRPLVISNGRMGYLQSTGSLDEIPRVSDAVASFTPWAAAYSGVHRAATVNTEDGLYLVRSSGSTALVDARENLAPGVFDYYGYIWSVPRELPHDLFASTIGGAKRLVTTPWPDDGRVVSLALSRDGARVAALIESVVGTKLYVSGITRDAQNGPIAVGPPLILPVAGDVATSAVWVDALTVGVLTTQSDITSLITLNVVGGSARSVSPGAIGLNLAAANGIDQFFMRSGDGSLLSYRPGGAWRSVATGVSVQAQVQ</sequence>
<accession>A0A6J6E615</accession>
<reference evidence="2" key="1">
    <citation type="submission" date="2020-05" db="EMBL/GenBank/DDBJ databases">
        <authorList>
            <person name="Chiriac C."/>
            <person name="Salcher M."/>
            <person name="Ghai R."/>
            <person name="Kavagutti S V."/>
        </authorList>
    </citation>
    <scope>NUCLEOTIDE SEQUENCE</scope>
</reference>
<dbReference type="InterPro" id="IPR019606">
    <property type="entry name" value="GerMN"/>
</dbReference>
<dbReference type="InterPro" id="IPR059026">
    <property type="entry name" value="LpqB_N"/>
</dbReference>
<proteinExistence type="predicted"/>
<dbReference type="EMBL" id="CAEZTD010000124">
    <property type="protein sequence ID" value="CAB4570724.1"/>
    <property type="molecule type" value="Genomic_DNA"/>
</dbReference>
<organism evidence="2">
    <name type="scientific">freshwater metagenome</name>
    <dbReference type="NCBI Taxonomy" id="449393"/>
    <lineage>
        <taxon>unclassified sequences</taxon>
        <taxon>metagenomes</taxon>
        <taxon>ecological metagenomes</taxon>
    </lineage>
</organism>
<dbReference type="SMART" id="SM00909">
    <property type="entry name" value="Germane"/>
    <property type="match status" value="1"/>
</dbReference>
<dbReference type="PROSITE" id="PS51257">
    <property type="entry name" value="PROKAR_LIPOPROTEIN"/>
    <property type="match status" value="1"/>
</dbReference>